<gene>
    <name evidence="2" type="ORF">E2986_10596</name>
</gene>
<evidence type="ECO:0000256" key="1">
    <source>
        <dbReference type="SAM" id="Phobius"/>
    </source>
</evidence>
<proteinExistence type="predicted"/>
<accession>A0A833SAE5</accession>
<dbReference type="AlphaFoldDB" id="A0A833SAE5"/>
<keyword evidence="1" id="KW-0812">Transmembrane</keyword>
<keyword evidence="1" id="KW-1133">Transmembrane helix</keyword>
<keyword evidence="3" id="KW-1185">Reference proteome</keyword>
<dbReference type="Proteomes" id="UP000655588">
    <property type="component" value="Unassembled WGS sequence"/>
</dbReference>
<protein>
    <submittedName>
        <fullName evidence="2">Uncharacterized protein</fullName>
    </submittedName>
</protein>
<evidence type="ECO:0000313" key="3">
    <source>
        <dbReference type="Proteomes" id="UP000655588"/>
    </source>
</evidence>
<organism evidence="2 3">
    <name type="scientific">Frieseomelitta varia</name>
    <dbReference type="NCBI Taxonomy" id="561572"/>
    <lineage>
        <taxon>Eukaryota</taxon>
        <taxon>Metazoa</taxon>
        <taxon>Ecdysozoa</taxon>
        <taxon>Arthropoda</taxon>
        <taxon>Hexapoda</taxon>
        <taxon>Insecta</taxon>
        <taxon>Pterygota</taxon>
        <taxon>Neoptera</taxon>
        <taxon>Endopterygota</taxon>
        <taxon>Hymenoptera</taxon>
        <taxon>Apocrita</taxon>
        <taxon>Aculeata</taxon>
        <taxon>Apoidea</taxon>
        <taxon>Anthophila</taxon>
        <taxon>Apidae</taxon>
        <taxon>Frieseomelitta</taxon>
    </lineage>
</organism>
<comment type="caution">
    <text evidence="2">The sequence shown here is derived from an EMBL/GenBank/DDBJ whole genome shotgun (WGS) entry which is preliminary data.</text>
</comment>
<reference evidence="2" key="1">
    <citation type="submission" date="2019-11" db="EMBL/GenBank/DDBJ databases">
        <title>The nuclear and mitochondrial genomes of Frieseomelitta varia - a highly eusocial stingless bee (Meliponini) with a permanently sterile worker caste.</title>
        <authorList>
            <person name="Freitas F.C.P."/>
            <person name="Lourenco A.P."/>
            <person name="Nunes F.M.F."/>
            <person name="Paschoal A.R."/>
            <person name="Abreu F.C.P."/>
            <person name="Barbin F.O."/>
            <person name="Bataglia L."/>
            <person name="Cardoso-Junior C.A.M."/>
            <person name="Cervoni M.S."/>
            <person name="Silva S.R."/>
            <person name="Dalarmi F."/>
            <person name="Del Lama M.A."/>
            <person name="Depintor T.S."/>
            <person name="Ferreira K.M."/>
            <person name="Goria P.S."/>
            <person name="Jaskot M.C."/>
            <person name="Lago D.C."/>
            <person name="Luna-Lucena D."/>
            <person name="Moda L.M."/>
            <person name="Nascimento L."/>
            <person name="Pedrino M."/>
            <person name="Rabico F.O."/>
            <person name="Sanches F.C."/>
            <person name="Santos D.E."/>
            <person name="Santos C.G."/>
            <person name="Vieira J."/>
            <person name="Lopes T.F."/>
            <person name="Barchuk A.R."/>
            <person name="Hartfelder K."/>
            <person name="Simoes Z.L.P."/>
            <person name="Bitondi M.M.G."/>
            <person name="Pinheiro D.G."/>
        </authorList>
    </citation>
    <scope>NUCLEOTIDE SEQUENCE</scope>
    <source>
        <strain evidence="2">USP_RPSP 00005682</strain>
        <tissue evidence="2">Whole individual</tissue>
    </source>
</reference>
<sequence length="162" mass="17762">MGLQSPKAWQRLIAHLRCIVNGIVISILSMEIVFNEIIVGNFEYLDNVVVQAEHSTTDEEVENVEHSPTVKVMGMEMTASCEGKGSRPTTPIIPILQSHIEREKTPPKPIYLEGALPPQCELLVTDSETQAQKAEEDVEAPVVLSGKMTLSLISLDQNAAIT</sequence>
<keyword evidence="1" id="KW-0472">Membrane</keyword>
<dbReference type="EMBL" id="WNWW01000206">
    <property type="protein sequence ID" value="KAF3428706.1"/>
    <property type="molecule type" value="Genomic_DNA"/>
</dbReference>
<feature type="transmembrane region" description="Helical" evidence="1">
    <location>
        <begin position="12"/>
        <end position="34"/>
    </location>
</feature>
<name>A0A833SAE5_9HYME</name>
<evidence type="ECO:0000313" key="2">
    <source>
        <dbReference type="EMBL" id="KAF3428706.1"/>
    </source>
</evidence>